<protein>
    <submittedName>
        <fullName evidence="2">Uncharacterized protein</fullName>
    </submittedName>
</protein>
<keyword evidence="3" id="KW-1185">Reference proteome</keyword>
<dbReference type="EMBL" id="CP007451">
    <property type="protein sequence ID" value="AHW62418.1"/>
    <property type="molecule type" value="Genomic_DNA"/>
</dbReference>
<gene>
    <name evidence="2" type="ORF">FH5T_21315</name>
</gene>
<evidence type="ECO:0000256" key="1">
    <source>
        <dbReference type="SAM" id="Phobius"/>
    </source>
</evidence>
<keyword evidence="1" id="KW-0812">Transmembrane</keyword>
<evidence type="ECO:0000313" key="2">
    <source>
        <dbReference type="EMBL" id="AHW62418.1"/>
    </source>
</evidence>
<evidence type="ECO:0000313" key="3">
    <source>
        <dbReference type="Proteomes" id="UP000023772"/>
    </source>
</evidence>
<reference evidence="2 3" key="1">
    <citation type="submission" date="2014-03" db="EMBL/GenBank/DDBJ databases">
        <title>Complete genome sequence of a deeply braunched marine Bacteroidia bacterium Draconibacterium orientale type strain FH5T.</title>
        <authorList>
            <person name="Li X."/>
            <person name="Wang X."/>
            <person name="Xie Z."/>
            <person name="Du Z."/>
            <person name="Chen G."/>
        </authorList>
    </citation>
    <scope>NUCLEOTIDE SEQUENCE [LARGE SCALE GENOMIC DNA]</scope>
    <source>
        <strain evidence="2 3">FH5</strain>
    </source>
</reference>
<dbReference type="Proteomes" id="UP000023772">
    <property type="component" value="Chromosome"/>
</dbReference>
<keyword evidence="1" id="KW-0472">Membrane</keyword>
<keyword evidence="1" id="KW-1133">Transmembrane helix</keyword>
<name>A0ABM5QFQ8_9BACT</name>
<feature type="transmembrane region" description="Helical" evidence="1">
    <location>
        <begin position="26"/>
        <end position="48"/>
    </location>
</feature>
<sequence length="63" mass="7274">MLELVSALTKDQAPNKHRKTKHKKKCVSAWFCVVCAILKQLFLIDLLIRKTGGMLTYELQEIE</sequence>
<accession>A0ABM5QFQ8</accession>
<proteinExistence type="predicted"/>
<organism evidence="2 3">
    <name type="scientific">Draconibacterium orientale</name>
    <dbReference type="NCBI Taxonomy" id="1168034"/>
    <lineage>
        <taxon>Bacteria</taxon>
        <taxon>Pseudomonadati</taxon>
        <taxon>Bacteroidota</taxon>
        <taxon>Bacteroidia</taxon>
        <taxon>Marinilabiliales</taxon>
        <taxon>Prolixibacteraceae</taxon>
        <taxon>Draconibacterium</taxon>
    </lineage>
</organism>